<dbReference type="InterPro" id="IPR002048">
    <property type="entry name" value="EF_hand_dom"/>
</dbReference>
<evidence type="ECO:0000256" key="1">
    <source>
        <dbReference type="SAM" id="MobiDB-lite"/>
    </source>
</evidence>
<dbReference type="Pfam" id="PF13499">
    <property type="entry name" value="EF-hand_7"/>
    <property type="match status" value="1"/>
</dbReference>
<dbReference type="Gene3D" id="1.10.238.10">
    <property type="entry name" value="EF-hand"/>
    <property type="match status" value="1"/>
</dbReference>
<dbReference type="SMART" id="SM00054">
    <property type="entry name" value="EFh"/>
    <property type="match status" value="2"/>
</dbReference>
<dbReference type="SUPFAM" id="SSF47473">
    <property type="entry name" value="EF-hand"/>
    <property type="match status" value="1"/>
</dbReference>
<feature type="compositionally biased region" description="Gly residues" evidence="1">
    <location>
        <begin position="126"/>
        <end position="145"/>
    </location>
</feature>
<proteinExistence type="predicted"/>
<dbReference type="InterPro" id="IPR011992">
    <property type="entry name" value="EF-hand-dom_pair"/>
</dbReference>
<dbReference type="Proteomes" id="UP001205560">
    <property type="component" value="Unassembled WGS sequence"/>
</dbReference>
<gene>
    <name evidence="3" type="ORF">NX782_14315</name>
</gene>
<name>A0ABT2A833_9BURK</name>
<dbReference type="RefSeq" id="WP_258846145.1">
    <property type="nucleotide sequence ID" value="NZ_JANUGX010000016.1"/>
</dbReference>
<feature type="compositionally biased region" description="Pro residues" evidence="1">
    <location>
        <begin position="100"/>
        <end position="109"/>
    </location>
</feature>
<evidence type="ECO:0000313" key="3">
    <source>
        <dbReference type="EMBL" id="MCS0590366.1"/>
    </source>
</evidence>
<accession>A0ABT2A833</accession>
<organism evidence="3 4">
    <name type="scientific">Massilia norwichensis</name>
    <dbReference type="NCBI Taxonomy" id="1442366"/>
    <lineage>
        <taxon>Bacteria</taxon>
        <taxon>Pseudomonadati</taxon>
        <taxon>Pseudomonadota</taxon>
        <taxon>Betaproteobacteria</taxon>
        <taxon>Burkholderiales</taxon>
        <taxon>Oxalobacteraceae</taxon>
        <taxon>Telluria group</taxon>
        <taxon>Massilia</taxon>
    </lineage>
</organism>
<feature type="compositionally biased region" description="Basic and acidic residues" evidence="1">
    <location>
        <begin position="67"/>
        <end position="76"/>
    </location>
</feature>
<evidence type="ECO:0000313" key="4">
    <source>
        <dbReference type="Proteomes" id="UP001205560"/>
    </source>
</evidence>
<feature type="region of interest" description="Disordered" evidence="1">
    <location>
        <begin position="216"/>
        <end position="242"/>
    </location>
</feature>
<sequence length="242" mass="23790">MVASISSSGSNVSKWADSVFSKLDTRNQGYIEKTDLQDALSKVGGNGKGSGGAVDVDDTFSALDGDSDGKVTKSELTEAMTKLSDQLNAQFDASRVGRGGPPPDGPPPDGGDRAGTEGAITADGAAGAGGPRGAGGPHGGGGRVGGSEDEDTSTDGTSSTSTDYVAAADTDGDGTVSDAEQAAYDKKVASEKAGPQNDPMRELAHALHLLKAYAENSGSSDATAASSGNAGDSSSVSISVAA</sequence>
<dbReference type="PROSITE" id="PS00018">
    <property type="entry name" value="EF_HAND_1"/>
    <property type="match status" value="1"/>
</dbReference>
<feature type="domain" description="EF-hand" evidence="2">
    <location>
        <begin position="11"/>
        <end position="46"/>
    </location>
</feature>
<feature type="compositionally biased region" description="Low complexity" evidence="1">
    <location>
        <begin position="154"/>
        <end position="163"/>
    </location>
</feature>
<feature type="compositionally biased region" description="Low complexity" evidence="1">
    <location>
        <begin position="116"/>
        <end position="125"/>
    </location>
</feature>
<evidence type="ECO:0000259" key="2">
    <source>
        <dbReference type="PROSITE" id="PS50222"/>
    </source>
</evidence>
<dbReference type="EMBL" id="JANUGX010000016">
    <property type="protein sequence ID" value="MCS0590366.1"/>
    <property type="molecule type" value="Genomic_DNA"/>
</dbReference>
<dbReference type="InterPro" id="IPR018247">
    <property type="entry name" value="EF_Hand_1_Ca_BS"/>
</dbReference>
<dbReference type="PROSITE" id="PS50222">
    <property type="entry name" value="EF_HAND_2"/>
    <property type="match status" value="2"/>
</dbReference>
<keyword evidence="4" id="KW-1185">Reference proteome</keyword>
<protein>
    <submittedName>
        <fullName evidence="3">EF-hand domain-containing protein</fullName>
    </submittedName>
</protein>
<feature type="domain" description="EF-hand" evidence="2">
    <location>
        <begin position="51"/>
        <end position="86"/>
    </location>
</feature>
<comment type="caution">
    <text evidence="3">The sequence shown here is derived from an EMBL/GenBank/DDBJ whole genome shotgun (WGS) entry which is preliminary data.</text>
</comment>
<reference evidence="3 4" key="1">
    <citation type="submission" date="2022-08" db="EMBL/GenBank/DDBJ databases">
        <title>Reclassification of Massilia species as members of the genera Telluria, Duganella, Pseudoduganella, Mokoshia gen. nov. and Zemynaea gen. nov. using orthogonal and non-orthogonal genome-based approaches.</title>
        <authorList>
            <person name="Bowman J.P."/>
        </authorList>
    </citation>
    <scope>NUCLEOTIDE SEQUENCE [LARGE SCALE GENOMIC DNA]</scope>
    <source>
        <strain evidence="3 4">LMG 28164</strain>
    </source>
</reference>
<feature type="region of interest" description="Disordered" evidence="1">
    <location>
        <begin position="38"/>
        <end position="203"/>
    </location>
</feature>